<dbReference type="InterPro" id="IPR036373">
    <property type="entry name" value="Ribosomal_bL17_sf"/>
</dbReference>
<dbReference type="AlphaFoldDB" id="A0A0H4T9U0"/>
<evidence type="ECO:0000256" key="4">
    <source>
        <dbReference type="HAMAP-Rule" id="MF_01368"/>
    </source>
</evidence>
<dbReference type="GO" id="GO:0022625">
    <property type="term" value="C:cytosolic large ribosomal subunit"/>
    <property type="evidence" value="ECO:0007669"/>
    <property type="project" value="TreeGrafter"/>
</dbReference>
<dbReference type="Pfam" id="PF01196">
    <property type="entry name" value="Ribosomal_L17"/>
    <property type="match status" value="1"/>
</dbReference>
<evidence type="ECO:0000313" key="6">
    <source>
        <dbReference type="EMBL" id="AKQ03560.1"/>
    </source>
</evidence>
<proteinExistence type="inferred from homology"/>
<reference evidence="6" key="1">
    <citation type="journal article" date="2015" name="ISME J.">
        <title>Aquifer environment selects for microbial species cohorts in sediment and groundwater.</title>
        <authorList>
            <person name="Hug L.A."/>
            <person name="Thomas B.C."/>
            <person name="Brown C.T."/>
            <person name="Frischkorn K.R."/>
            <person name="Williams K.H."/>
            <person name="Tringe S.G."/>
            <person name="Banfield J.F."/>
        </authorList>
    </citation>
    <scope>NUCLEOTIDE SEQUENCE</scope>
</reference>
<dbReference type="InterPro" id="IPR000456">
    <property type="entry name" value="Ribosomal_bL17"/>
</dbReference>
<dbReference type="PANTHER" id="PTHR14413">
    <property type="entry name" value="RIBOSOMAL PROTEIN L17"/>
    <property type="match status" value="1"/>
</dbReference>
<evidence type="ECO:0000256" key="1">
    <source>
        <dbReference type="ARBA" id="ARBA00008777"/>
    </source>
</evidence>
<accession>A0A0H4T9U0</accession>
<keyword evidence="2 4" id="KW-0689">Ribosomal protein</keyword>
<dbReference type="Gene3D" id="3.90.1030.10">
    <property type="entry name" value="Ribosomal protein L17"/>
    <property type="match status" value="1"/>
</dbReference>
<protein>
    <recommendedName>
        <fullName evidence="4">Large ribosomal subunit protein bL17</fullName>
    </recommendedName>
</protein>
<comment type="subunit">
    <text evidence="4">Part of the 50S ribosomal subunit. Contacts protein L32.</text>
</comment>
<keyword evidence="3 4" id="KW-0687">Ribonucleoprotein</keyword>
<dbReference type="SUPFAM" id="SSF64263">
    <property type="entry name" value="Prokaryotic ribosomal protein L17"/>
    <property type="match status" value="1"/>
</dbReference>
<gene>
    <name evidence="4 6" type="primary">rplQ</name>
</gene>
<comment type="similarity">
    <text evidence="1 4 5">Belongs to the bacterial ribosomal protein bL17 family.</text>
</comment>
<dbReference type="NCBIfam" id="TIGR00059">
    <property type="entry name" value="L17"/>
    <property type="match status" value="1"/>
</dbReference>
<dbReference type="EMBL" id="KT007016">
    <property type="protein sequence ID" value="AKQ03560.1"/>
    <property type="molecule type" value="Genomic_DNA"/>
</dbReference>
<evidence type="ECO:0000256" key="2">
    <source>
        <dbReference type="ARBA" id="ARBA00022980"/>
    </source>
</evidence>
<organism evidence="6">
    <name type="scientific">uncultured Chloroflexi bacterium Rifle_16ft_4_minimus_38099</name>
    <dbReference type="NCBI Taxonomy" id="1665073"/>
    <lineage>
        <taxon>Bacteria</taxon>
        <taxon>Bacillati</taxon>
        <taxon>Chloroflexota</taxon>
        <taxon>environmental samples</taxon>
    </lineage>
</organism>
<dbReference type="PANTHER" id="PTHR14413:SF16">
    <property type="entry name" value="LARGE RIBOSOMAL SUBUNIT PROTEIN BL17M"/>
    <property type="match status" value="1"/>
</dbReference>
<sequence length="125" mass="14020">MRHRIAGYRLGRSSAHRTALRRNLITDLFRHERIRTTRTKADAIRGAAERLITLAKNGNAAGEAKAVHARRLANARLNDPVVVRKLFEDIAPRYAERPGGYTRMLKLGPRLGDAAAMVILELVEE</sequence>
<dbReference type="GO" id="GO:0006412">
    <property type="term" value="P:translation"/>
    <property type="evidence" value="ECO:0007669"/>
    <property type="project" value="UniProtKB-UniRule"/>
</dbReference>
<dbReference type="GO" id="GO:0003735">
    <property type="term" value="F:structural constituent of ribosome"/>
    <property type="evidence" value="ECO:0007669"/>
    <property type="project" value="InterPro"/>
</dbReference>
<name>A0A0H4T9U0_9CHLR</name>
<dbReference type="HAMAP" id="MF_01368">
    <property type="entry name" value="Ribosomal_bL17"/>
    <property type="match status" value="1"/>
</dbReference>
<evidence type="ECO:0000256" key="5">
    <source>
        <dbReference type="RuleBase" id="RU000660"/>
    </source>
</evidence>
<evidence type="ECO:0000256" key="3">
    <source>
        <dbReference type="ARBA" id="ARBA00023274"/>
    </source>
</evidence>